<evidence type="ECO:0000259" key="2">
    <source>
        <dbReference type="Pfam" id="PF14453"/>
    </source>
</evidence>
<proteinExistence type="predicted"/>
<keyword evidence="4" id="KW-1185">Reference proteome</keyword>
<gene>
    <name evidence="3" type="primary">thiF</name>
    <name evidence="3" type="ORF">FDF74_06385</name>
</gene>
<dbReference type="AlphaFoldDB" id="A0A6M0RAZ8"/>
<dbReference type="GO" id="GO:0016779">
    <property type="term" value="F:nucleotidyltransferase activity"/>
    <property type="evidence" value="ECO:0007669"/>
    <property type="project" value="UniProtKB-KW"/>
</dbReference>
<dbReference type="GO" id="GO:0008641">
    <property type="term" value="F:ubiquitin-like modifier activating enzyme activity"/>
    <property type="evidence" value="ECO:0007669"/>
    <property type="project" value="InterPro"/>
</dbReference>
<dbReference type="InterPro" id="IPR035985">
    <property type="entry name" value="Ubiquitin-activating_enz"/>
</dbReference>
<reference evidence="3 4" key="1">
    <citation type="submission" date="2019-04" db="EMBL/GenBank/DDBJ databases">
        <title>Genome sequencing of Clostridium botulinum Groups I-IV and Clostridium butyricum.</title>
        <authorList>
            <person name="Brunt J."/>
            <person name="Van Vliet A.H.M."/>
            <person name="Stringer S.C."/>
            <person name="Carter A.T."/>
            <person name="Peck M.W."/>
        </authorList>
    </citation>
    <scope>NUCLEOTIDE SEQUENCE [LARGE SCALE GENOMIC DNA]</scope>
    <source>
        <strain evidence="3 4">IFR 18/094</strain>
    </source>
</reference>
<comment type="caution">
    <text evidence="3">The sequence shown here is derived from an EMBL/GenBank/DDBJ whole genome shotgun (WGS) entry which is preliminary data.</text>
</comment>
<dbReference type="InterPro" id="IPR045886">
    <property type="entry name" value="ThiF/MoeB/HesA"/>
</dbReference>
<dbReference type="SUPFAM" id="SSF69572">
    <property type="entry name" value="Activating enzymes of the ubiquitin-like proteins"/>
    <property type="match status" value="1"/>
</dbReference>
<dbReference type="Proteomes" id="UP000473885">
    <property type="component" value="Unassembled WGS sequence"/>
</dbReference>
<dbReference type="PANTHER" id="PTHR43267:SF3">
    <property type="entry name" value="THIF PROTEIN"/>
    <property type="match status" value="1"/>
</dbReference>
<sequence length="268" mass="30191">MEIYVNEKLVKIEDRTSLFQLKEIYKKGVDLIVYNGFPCDKDLFLQNGDSIVFIKKGHIPKEYEIEFQLNVRHTKKIQDKIKNSTVYIAGLGGLGSNAAVSLARIGIGKLVLVDYDVVELCNLNRQYYFIDQIGMKKTEALAETINRCNPFIKVETKNVLINKNNISSIFKDADLIIEALDDNKSKALLVNKILLEMKHKIIVASSGMAGYFSSNTIKTRKISDRFYLIGDEISKVKTGCGLMAPRVAIAANHEANMILRIILNENNV</sequence>
<evidence type="ECO:0000313" key="4">
    <source>
        <dbReference type="Proteomes" id="UP000473885"/>
    </source>
</evidence>
<feature type="domain" description="ThiS-like ubiquitin" evidence="2">
    <location>
        <begin position="1"/>
        <end position="57"/>
    </location>
</feature>
<dbReference type="InterPro" id="IPR032726">
    <property type="entry name" value="ThiS-like_dom"/>
</dbReference>
<dbReference type="GO" id="GO:0061504">
    <property type="term" value="P:cyclic threonylcarbamoyladenosine biosynthetic process"/>
    <property type="evidence" value="ECO:0007669"/>
    <property type="project" value="TreeGrafter"/>
</dbReference>
<dbReference type="Gene3D" id="3.40.50.720">
    <property type="entry name" value="NAD(P)-binding Rossmann-like Domain"/>
    <property type="match status" value="1"/>
</dbReference>
<dbReference type="EMBL" id="SXDP01000004">
    <property type="protein sequence ID" value="NEZ46840.1"/>
    <property type="molecule type" value="Genomic_DNA"/>
</dbReference>
<name>A0A6M0RAZ8_9CLOT</name>
<accession>A0A6M0RAZ8</accession>
<dbReference type="InterPro" id="IPR000594">
    <property type="entry name" value="ThiF_NAD_FAD-bd"/>
</dbReference>
<dbReference type="RefSeq" id="WP_163249030.1">
    <property type="nucleotide sequence ID" value="NZ_SXDP01000004.1"/>
</dbReference>
<keyword evidence="3" id="KW-0808">Transferase</keyword>
<dbReference type="NCBIfam" id="TIGR02354">
    <property type="entry name" value="thiF_fam2"/>
    <property type="match status" value="1"/>
</dbReference>
<dbReference type="NCBIfam" id="NF006395">
    <property type="entry name" value="PRK08644.1"/>
    <property type="match status" value="1"/>
</dbReference>
<keyword evidence="3" id="KW-0548">Nucleotidyltransferase</keyword>
<evidence type="ECO:0000313" key="3">
    <source>
        <dbReference type="EMBL" id="NEZ46840.1"/>
    </source>
</evidence>
<dbReference type="InterPro" id="IPR012729">
    <property type="entry name" value="ThiF_fam2"/>
</dbReference>
<dbReference type="PANTHER" id="PTHR43267">
    <property type="entry name" value="TRNA THREONYLCARBAMOYLADENOSINE DEHYDRATASE"/>
    <property type="match status" value="1"/>
</dbReference>
<protein>
    <submittedName>
        <fullName evidence="3">Sulfur carrier protein ThiS adenylyltransferase ThiF</fullName>
    </submittedName>
</protein>
<evidence type="ECO:0000259" key="1">
    <source>
        <dbReference type="Pfam" id="PF00899"/>
    </source>
</evidence>
<feature type="domain" description="THIF-type NAD/FAD binding fold" evidence="1">
    <location>
        <begin position="75"/>
        <end position="266"/>
    </location>
</feature>
<dbReference type="Pfam" id="PF00899">
    <property type="entry name" value="ThiF"/>
    <property type="match status" value="1"/>
</dbReference>
<dbReference type="Pfam" id="PF14453">
    <property type="entry name" value="ThiS-like"/>
    <property type="match status" value="1"/>
</dbReference>
<organism evidence="3 4">
    <name type="scientific">Clostridium niameyense</name>
    <dbReference type="NCBI Taxonomy" id="1622073"/>
    <lineage>
        <taxon>Bacteria</taxon>
        <taxon>Bacillati</taxon>
        <taxon>Bacillota</taxon>
        <taxon>Clostridia</taxon>
        <taxon>Eubacteriales</taxon>
        <taxon>Clostridiaceae</taxon>
        <taxon>Clostridium</taxon>
    </lineage>
</organism>
<dbReference type="GO" id="GO:0061503">
    <property type="term" value="F:tRNA threonylcarbamoyladenosine dehydratase"/>
    <property type="evidence" value="ECO:0007669"/>
    <property type="project" value="TreeGrafter"/>
</dbReference>